<dbReference type="EMBL" id="CAKOGP040002169">
    <property type="protein sequence ID" value="CAJ1963940.1"/>
    <property type="molecule type" value="Genomic_DNA"/>
</dbReference>
<protein>
    <submittedName>
        <fullName evidence="1">Uncharacterized protein</fullName>
    </submittedName>
</protein>
<dbReference type="Proteomes" id="UP001295423">
    <property type="component" value="Unassembled WGS sequence"/>
</dbReference>
<dbReference type="AlphaFoldDB" id="A0AAD2G714"/>
<evidence type="ECO:0000313" key="2">
    <source>
        <dbReference type="Proteomes" id="UP001295423"/>
    </source>
</evidence>
<gene>
    <name evidence="1" type="ORF">CYCCA115_LOCUS20392</name>
</gene>
<name>A0AAD2G714_9STRA</name>
<sequence>MLSTPKKGTGTAGRMSKCIRRRSTRTLRDSAIKLSVENETGIYNEAAEPVVRSFGVPILRVYKASIPLHTQHYRVTDCTRFCFGDRGPYDHDRALMTKLIEEAIAGGSIGGSLPALPTERSEKNQFDLQIRWDLLMEHPTDSLMAKLNYCANSKKSTRPPSWKADKDGLSPALEQYLKNSEIVHRGG</sequence>
<reference evidence="1" key="1">
    <citation type="submission" date="2023-08" db="EMBL/GenBank/DDBJ databases">
        <authorList>
            <person name="Audoor S."/>
            <person name="Bilcke G."/>
        </authorList>
    </citation>
    <scope>NUCLEOTIDE SEQUENCE</scope>
</reference>
<evidence type="ECO:0000313" key="1">
    <source>
        <dbReference type="EMBL" id="CAJ1963940.1"/>
    </source>
</evidence>
<keyword evidence="2" id="KW-1185">Reference proteome</keyword>
<organism evidence="1 2">
    <name type="scientific">Cylindrotheca closterium</name>
    <dbReference type="NCBI Taxonomy" id="2856"/>
    <lineage>
        <taxon>Eukaryota</taxon>
        <taxon>Sar</taxon>
        <taxon>Stramenopiles</taxon>
        <taxon>Ochrophyta</taxon>
        <taxon>Bacillariophyta</taxon>
        <taxon>Bacillariophyceae</taxon>
        <taxon>Bacillariophycidae</taxon>
        <taxon>Bacillariales</taxon>
        <taxon>Bacillariaceae</taxon>
        <taxon>Cylindrotheca</taxon>
    </lineage>
</organism>
<proteinExistence type="predicted"/>
<accession>A0AAD2G714</accession>
<comment type="caution">
    <text evidence="1">The sequence shown here is derived from an EMBL/GenBank/DDBJ whole genome shotgun (WGS) entry which is preliminary data.</text>
</comment>